<evidence type="ECO:0000313" key="5">
    <source>
        <dbReference type="Proteomes" id="UP000738349"/>
    </source>
</evidence>
<dbReference type="Proteomes" id="UP000738349">
    <property type="component" value="Unassembled WGS sequence"/>
</dbReference>
<dbReference type="AlphaFoldDB" id="A0A9P9IBE2"/>
<feature type="region of interest" description="Disordered" evidence="2">
    <location>
        <begin position="102"/>
        <end position="186"/>
    </location>
</feature>
<dbReference type="Pfam" id="PF00385">
    <property type="entry name" value="Chromo"/>
    <property type="match status" value="1"/>
</dbReference>
<proteinExistence type="predicted"/>
<comment type="subunit">
    <text evidence="1">Component of the NuA4 histone acetyltransferase complex.</text>
</comment>
<feature type="domain" description="Chromo" evidence="3">
    <location>
        <begin position="251"/>
        <end position="311"/>
    </location>
</feature>
<feature type="domain" description="Chromo" evidence="3">
    <location>
        <begin position="187"/>
        <end position="246"/>
    </location>
</feature>
<dbReference type="PROSITE" id="PS50013">
    <property type="entry name" value="CHROMO_2"/>
    <property type="match status" value="2"/>
</dbReference>
<protein>
    <recommendedName>
        <fullName evidence="3">Chromo domain-containing protein</fullName>
    </recommendedName>
</protein>
<dbReference type="InterPro" id="IPR023780">
    <property type="entry name" value="Chromo_domain"/>
</dbReference>
<keyword evidence="5" id="KW-1185">Reference proteome</keyword>
<dbReference type="SUPFAM" id="SSF54160">
    <property type="entry name" value="Chromo domain-like"/>
    <property type="match status" value="2"/>
</dbReference>
<feature type="compositionally biased region" description="Basic and acidic residues" evidence="2">
    <location>
        <begin position="116"/>
        <end position="129"/>
    </location>
</feature>
<dbReference type="OrthoDB" id="433924at2759"/>
<comment type="caution">
    <text evidence="4">The sequence shown here is derived from an EMBL/GenBank/DDBJ whole genome shotgun (WGS) entry which is preliminary data.</text>
</comment>
<dbReference type="Gene3D" id="2.40.50.40">
    <property type="match status" value="2"/>
</dbReference>
<organism evidence="4 5">
    <name type="scientific">Dactylonectria macrodidyma</name>
    <dbReference type="NCBI Taxonomy" id="307937"/>
    <lineage>
        <taxon>Eukaryota</taxon>
        <taxon>Fungi</taxon>
        <taxon>Dikarya</taxon>
        <taxon>Ascomycota</taxon>
        <taxon>Pezizomycotina</taxon>
        <taxon>Sordariomycetes</taxon>
        <taxon>Hypocreomycetidae</taxon>
        <taxon>Hypocreales</taxon>
        <taxon>Nectriaceae</taxon>
        <taxon>Dactylonectria</taxon>
    </lineage>
</organism>
<dbReference type="InterPro" id="IPR000953">
    <property type="entry name" value="Chromo/chromo_shadow_dom"/>
</dbReference>
<name>A0A9P9IBE2_9HYPO</name>
<dbReference type="SMART" id="SM00298">
    <property type="entry name" value="CHROMO"/>
    <property type="match status" value="2"/>
</dbReference>
<evidence type="ECO:0000259" key="3">
    <source>
        <dbReference type="PROSITE" id="PS50013"/>
    </source>
</evidence>
<gene>
    <name evidence="4" type="ORF">EDB81DRAFT_825627</name>
</gene>
<reference evidence="4" key="1">
    <citation type="journal article" date="2021" name="Nat. Commun.">
        <title>Genetic determinants of endophytism in the Arabidopsis root mycobiome.</title>
        <authorList>
            <person name="Mesny F."/>
            <person name="Miyauchi S."/>
            <person name="Thiergart T."/>
            <person name="Pickel B."/>
            <person name="Atanasova L."/>
            <person name="Karlsson M."/>
            <person name="Huettel B."/>
            <person name="Barry K.W."/>
            <person name="Haridas S."/>
            <person name="Chen C."/>
            <person name="Bauer D."/>
            <person name="Andreopoulos W."/>
            <person name="Pangilinan J."/>
            <person name="LaButti K."/>
            <person name="Riley R."/>
            <person name="Lipzen A."/>
            <person name="Clum A."/>
            <person name="Drula E."/>
            <person name="Henrissat B."/>
            <person name="Kohler A."/>
            <person name="Grigoriev I.V."/>
            <person name="Martin F.M."/>
            <person name="Hacquard S."/>
        </authorList>
    </citation>
    <scope>NUCLEOTIDE SEQUENCE</scope>
    <source>
        <strain evidence="4">MPI-CAGE-AT-0147</strain>
    </source>
</reference>
<feature type="compositionally biased region" description="Basic and acidic residues" evidence="2">
    <location>
        <begin position="142"/>
        <end position="186"/>
    </location>
</feature>
<sequence>MARMRKGADTKGDTHTPRRLHPGQPSRICSTNPSRQSMSMGGQQRKARCPSLDSSLSPKRCHADDDPILPEENSPFQTFSFLDVDVTKSTLRAPLAIMVNETSDLSGPGLNGGDLNLRDSHEPGRERKTNGTPLGEIEDGEAGEHLEGRKSAGQKDESNSKEPNDVDHTVEWTETEEKRDDTEEPRYEVEKIVDHRTKKRTEVELMVKWTGYSKPTLVDERTLQQDCPDALYHYWETRGTRERATGIRLEFHAFEVLKWKVEAEKLLFLVQWVGYPPKDATWEFAWRVKDFAEGMHAEYLRTHPAAKRAWEKGELQKG</sequence>
<feature type="compositionally biased region" description="Polar residues" evidence="2">
    <location>
        <begin position="27"/>
        <end position="42"/>
    </location>
</feature>
<dbReference type="InterPro" id="IPR016197">
    <property type="entry name" value="Chromo-like_dom_sf"/>
</dbReference>
<evidence type="ECO:0000313" key="4">
    <source>
        <dbReference type="EMBL" id="KAH7113390.1"/>
    </source>
</evidence>
<dbReference type="CDD" id="cd00024">
    <property type="entry name" value="CD_CSD"/>
    <property type="match status" value="2"/>
</dbReference>
<accession>A0A9P9IBE2</accession>
<feature type="region of interest" description="Disordered" evidence="2">
    <location>
        <begin position="1"/>
        <end position="75"/>
    </location>
</feature>
<dbReference type="GO" id="GO:0006338">
    <property type="term" value="P:chromatin remodeling"/>
    <property type="evidence" value="ECO:0007669"/>
    <property type="project" value="UniProtKB-ARBA"/>
</dbReference>
<dbReference type="EMBL" id="JAGMUV010000035">
    <property type="protein sequence ID" value="KAH7113390.1"/>
    <property type="molecule type" value="Genomic_DNA"/>
</dbReference>
<evidence type="ECO:0000256" key="2">
    <source>
        <dbReference type="SAM" id="MobiDB-lite"/>
    </source>
</evidence>
<feature type="compositionally biased region" description="Basic and acidic residues" evidence="2">
    <location>
        <begin position="1"/>
        <end position="16"/>
    </location>
</feature>
<evidence type="ECO:0000256" key="1">
    <source>
        <dbReference type="ARBA" id="ARBA00011353"/>
    </source>
</evidence>